<dbReference type="GO" id="GO:1990189">
    <property type="term" value="F:protein N-terminal-serine acetyltransferase activity"/>
    <property type="evidence" value="ECO:0007669"/>
    <property type="project" value="TreeGrafter"/>
</dbReference>
<dbReference type="GO" id="GO:0008999">
    <property type="term" value="F:protein-N-terminal-alanine acetyltransferase activity"/>
    <property type="evidence" value="ECO:0007669"/>
    <property type="project" value="TreeGrafter"/>
</dbReference>
<keyword evidence="2" id="KW-0808">Transferase</keyword>
<feature type="domain" description="N-acetyltransferase" evidence="1">
    <location>
        <begin position="27"/>
        <end position="178"/>
    </location>
</feature>
<dbReference type="InterPro" id="IPR016181">
    <property type="entry name" value="Acyl_CoA_acyltransferase"/>
</dbReference>
<evidence type="ECO:0000259" key="1">
    <source>
        <dbReference type="PROSITE" id="PS51186"/>
    </source>
</evidence>
<protein>
    <submittedName>
        <fullName evidence="2">Acetyltransferase</fullName>
    </submittedName>
</protein>
<accession>A0A0J8GAH9</accession>
<keyword evidence="3" id="KW-1185">Reference proteome</keyword>
<dbReference type="Gene3D" id="3.40.630.30">
    <property type="match status" value="1"/>
</dbReference>
<dbReference type="Pfam" id="PF13302">
    <property type="entry name" value="Acetyltransf_3"/>
    <property type="match status" value="1"/>
</dbReference>
<gene>
    <name evidence="2" type="ORF">X560_1281</name>
</gene>
<dbReference type="RefSeq" id="WP_007473509.1">
    <property type="nucleotide sequence ID" value="NZ_KQ130615.1"/>
</dbReference>
<organism evidence="2 3">
    <name type="scientific">Listeria fleischmannii 1991</name>
    <dbReference type="NCBI Taxonomy" id="1430899"/>
    <lineage>
        <taxon>Bacteria</taxon>
        <taxon>Bacillati</taxon>
        <taxon>Bacillota</taxon>
        <taxon>Bacilli</taxon>
        <taxon>Bacillales</taxon>
        <taxon>Listeriaceae</taxon>
        <taxon>Listeria</taxon>
    </lineage>
</organism>
<evidence type="ECO:0000313" key="2">
    <source>
        <dbReference type="EMBL" id="KMT59752.1"/>
    </source>
</evidence>
<dbReference type="AlphaFoldDB" id="A0A0J8GAH9"/>
<dbReference type="PROSITE" id="PS51186">
    <property type="entry name" value="GNAT"/>
    <property type="match status" value="1"/>
</dbReference>
<dbReference type="PATRIC" id="fig|1430899.3.peg.1478"/>
<proteinExistence type="predicted"/>
<reference evidence="2 3" key="1">
    <citation type="journal article" date="2015" name="Genome Biol. Evol.">
        <title>Comparative Genomics of Listeria Sensu Lato: Genus-Wide Differences in Evolutionary Dynamics and the Progressive Gain of Complex, Potentially Pathogenicity-Related Traits through Lateral Gene Transfer.</title>
        <authorList>
            <person name="Chiara M."/>
            <person name="Caruso M."/>
            <person name="D'Erchia A.M."/>
            <person name="Manzari C."/>
            <person name="Fraccalvieri R."/>
            <person name="Goffredo E."/>
            <person name="Latorre L."/>
            <person name="Miccolupo A."/>
            <person name="Padalino I."/>
            <person name="Santagada G."/>
            <person name="Chiocco D."/>
            <person name="Pesole G."/>
            <person name="Horner D.S."/>
            <person name="Parisi A."/>
        </authorList>
    </citation>
    <scope>NUCLEOTIDE SEQUENCE [LARGE SCALE GENOMIC DNA]</scope>
    <source>
        <strain evidence="2 3">1991</strain>
    </source>
</reference>
<dbReference type="InterPro" id="IPR000182">
    <property type="entry name" value="GNAT_dom"/>
</dbReference>
<dbReference type="SUPFAM" id="SSF55729">
    <property type="entry name" value="Acyl-CoA N-acyltransferases (Nat)"/>
    <property type="match status" value="1"/>
</dbReference>
<evidence type="ECO:0000313" key="3">
    <source>
        <dbReference type="Proteomes" id="UP000052258"/>
    </source>
</evidence>
<dbReference type="PANTHER" id="PTHR43441">
    <property type="entry name" value="RIBOSOMAL-PROTEIN-SERINE ACETYLTRANSFERASE"/>
    <property type="match status" value="1"/>
</dbReference>
<sequence>MKHLFQLNINEAISLVSPNVQLAKDVFEVIDVNRDHLRPFLDFVDGTKTIEDEENYIKMKLNGEINGTDRLFLIAYENEIIGSIDFHFIDQNNQTAEIGYWIGSKYVGRNIATKAVLSLCQIAFLEMGLNRLTIVADVLNKPSNRVAVKAGFKKEGTFKQSKKVYGEFRDFNMYALLKEEFNAS</sequence>
<dbReference type="Proteomes" id="UP000052258">
    <property type="component" value="Unassembled WGS sequence"/>
</dbReference>
<dbReference type="InterPro" id="IPR051908">
    <property type="entry name" value="Ribosomal_N-acetyltransferase"/>
</dbReference>
<dbReference type="PANTHER" id="PTHR43441:SF11">
    <property type="entry name" value="RIBOSOMAL-PROTEIN-SERINE ACETYLTRANSFERASE"/>
    <property type="match status" value="1"/>
</dbReference>
<dbReference type="OrthoDB" id="9784707at2"/>
<name>A0A0J8GAH9_9LIST</name>
<dbReference type="CDD" id="cd04301">
    <property type="entry name" value="NAT_SF"/>
    <property type="match status" value="1"/>
</dbReference>
<dbReference type="GO" id="GO:0005737">
    <property type="term" value="C:cytoplasm"/>
    <property type="evidence" value="ECO:0007669"/>
    <property type="project" value="TreeGrafter"/>
</dbReference>
<comment type="caution">
    <text evidence="2">The sequence shown here is derived from an EMBL/GenBank/DDBJ whole genome shotgun (WGS) entry which is preliminary data.</text>
</comment>
<dbReference type="EMBL" id="AZHO01000014">
    <property type="protein sequence ID" value="KMT59752.1"/>
    <property type="molecule type" value="Genomic_DNA"/>
</dbReference>